<dbReference type="InterPro" id="IPR021233">
    <property type="entry name" value="DUF2783"/>
</dbReference>
<dbReference type="EMBL" id="CP030941">
    <property type="protein sequence ID" value="UUP18551.1"/>
    <property type="molecule type" value="Genomic_DNA"/>
</dbReference>
<evidence type="ECO:0008006" key="3">
    <source>
        <dbReference type="Google" id="ProtNLM"/>
    </source>
</evidence>
<organism evidence="1 2">
    <name type="scientific">Nitratireductor thuwali</name>
    <dbReference type="NCBI Taxonomy" id="2267699"/>
    <lineage>
        <taxon>Bacteria</taxon>
        <taxon>Pseudomonadati</taxon>
        <taxon>Pseudomonadota</taxon>
        <taxon>Alphaproteobacteria</taxon>
        <taxon>Hyphomicrobiales</taxon>
        <taxon>Phyllobacteriaceae</taxon>
        <taxon>Nitratireductor</taxon>
    </lineage>
</organism>
<dbReference type="Pfam" id="PF10932">
    <property type="entry name" value="DUF2783"/>
    <property type="match status" value="1"/>
</dbReference>
<protein>
    <recommendedName>
        <fullName evidence="3">DUF2783 domain-containing protein</fullName>
    </recommendedName>
</protein>
<dbReference type="Proteomes" id="UP001342418">
    <property type="component" value="Chromosome"/>
</dbReference>
<reference evidence="1 2" key="1">
    <citation type="submission" date="2018-07" db="EMBL/GenBank/DDBJ databases">
        <title>Genome sequence of Nitratireductor thuwali#1536.</title>
        <authorList>
            <person name="Michoud G."/>
            <person name="Merlino G."/>
            <person name="Sefrji F.O."/>
            <person name="Daffonchio D."/>
        </authorList>
    </citation>
    <scope>NUCLEOTIDE SEQUENCE [LARGE SCALE GENOMIC DNA]</scope>
    <source>
        <strain evidence="2">Nit1536</strain>
    </source>
</reference>
<proteinExistence type="predicted"/>
<accession>A0ABY5MRN6</accession>
<keyword evidence="2" id="KW-1185">Reference proteome</keyword>
<dbReference type="RefSeq" id="WP_338530772.1">
    <property type="nucleotide sequence ID" value="NZ_CP030941.1"/>
</dbReference>
<sequence length="65" mass="7001">MTDKDEIGRDRLGAAGDDFYALLMQAHEGLSFEESARLNARLVLLLANRVGDLDALKAALAAAKK</sequence>
<gene>
    <name evidence="1" type="ORF">NTH_03034</name>
</gene>
<evidence type="ECO:0000313" key="2">
    <source>
        <dbReference type="Proteomes" id="UP001342418"/>
    </source>
</evidence>
<evidence type="ECO:0000313" key="1">
    <source>
        <dbReference type="EMBL" id="UUP18551.1"/>
    </source>
</evidence>
<name>A0ABY5MRN6_9HYPH</name>